<name>A0A915DTF6_9BILA</name>
<sequence>MNAIIKNNSTQKNCRCEISSEKRLELRQLTPIQLNDLVNTLENELGATQDSNTDSSNASLHCGVAAYLDFILQRGNLTEFLMPYWDYRAELKMANRENSSVHQMIAQIKTSNYSLTIQNLVEDVLAQTTKAHLRKSNFTIDETYQLLAGENSNSRLNEQEQALSEINQIKAFLNSSIHDSGLLQLLLLVTMDLGIGDTSEEARSGKPVKISTTLEPNYSSTAEYEAFKSAASTVPTKSFMHHPMTGSLKPIEAMFIVGSSQQSPTAPTHHKKHRKHSRKLKKHKMATATIEVPPTQSRLAASEPTITETSIPENSTGKENRSYRKKADRDKKKERKSKNLIVTPYAPPKAMLEF</sequence>
<feature type="region of interest" description="Disordered" evidence="1">
    <location>
        <begin position="260"/>
        <end position="354"/>
    </location>
</feature>
<organism evidence="2 3">
    <name type="scientific">Ditylenchus dipsaci</name>
    <dbReference type="NCBI Taxonomy" id="166011"/>
    <lineage>
        <taxon>Eukaryota</taxon>
        <taxon>Metazoa</taxon>
        <taxon>Ecdysozoa</taxon>
        <taxon>Nematoda</taxon>
        <taxon>Chromadorea</taxon>
        <taxon>Rhabditida</taxon>
        <taxon>Tylenchina</taxon>
        <taxon>Tylenchomorpha</taxon>
        <taxon>Sphaerularioidea</taxon>
        <taxon>Anguinidae</taxon>
        <taxon>Anguininae</taxon>
        <taxon>Ditylenchus</taxon>
    </lineage>
</organism>
<evidence type="ECO:0000313" key="3">
    <source>
        <dbReference type="WBParaSite" id="jg22751"/>
    </source>
</evidence>
<feature type="compositionally biased region" description="Basic and acidic residues" evidence="1">
    <location>
        <begin position="316"/>
        <end position="331"/>
    </location>
</feature>
<evidence type="ECO:0000256" key="1">
    <source>
        <dbReference type="SAM" id="MobiDB-lite"/>
    </source>
</evidence>
<keyword evidence="2" id="KW-1185">Reference proteome</keyword>
<accession>A0A915DTF6</accession>
<protein>
    <submittedName>
        <fullName evidence="3">Gag protein</fullName>
    </submittedName>
</protein>
<dbReference type="AlphaFoldDB" id="A0A915DTF6"/>
<dbReference type="Proteomes" id="UP000887574">
    <property type="component" value="Unplaced"/>
</dbReference>
<feature type="compositionally biased region" description="Basic residues" evidence="1">
    <location>
        <begin position="268"/>
        <end position="285"/>
    </location>
</feature>
<proteinExistence type="predicted"/>
<feature type="compositionally biased region" description="Polar residues" evidence="1">
    <location>
        <begin position="294"/>
        <end position="315"/>
    </location>
</feature>
<dbReference type="WBParaSite" id="jg22751">
    <property type="protein sequence ID" value="jg22751"/>
    <property type="gene ID" value="jg22751"/>
</dbReference>
<evidence type="ECO:0000313" key="2">
    <source>
        <dbReference type="Proteomes" id="UP000887574"/>
    </source>
</evidence>
<reference evidence="3" key="1">
    <citation type="submission" date="2022-11" db="UniProtKB">
        <authorList>
            <consortium name="WormBaseParasite"/>
        </authorList>
    </citation>
    <scope>IDENTIFICATION</scope>
</reference>